<accession>A0A9D2G4D2</accession>
<evidence type="ECO:0000313" key="2">
    <source>
        <dbReference type="Proteomes" id="UP000824102"/>
    </source>
</evidence>
<dbReference type="Proteomes" id="UP000824102">
    <property type="component" value="Unassembled WGS sequence"/>
</dbReference>
<name>A0A9D2G4D2_9FIRM</name>
<sequence length="47" mass="5392">MDRSDLLGAVRRAEEALRSAPPNQCAKWTKRLTALKFRLMQNHPDKA</sequence>
<gene>
    <name evidence="1" type="ORF">H9964_04860</name>
</gene>
<reference evidence="1" key="1">
    <citation type="journal article" date="2021" name="PeerJ">
        <title>Extensive microbial diversity within the chicken gut microbiome revealed by metagenomics and culture.</title>
        <authorList>
            <person name="Gilroy R."/>
            <person name="Ravi A."/>
            <person name="Getino M."/>
            <person name="Pursley I."/>
            <person name="Horton D.L."/>
            <person name="Alikhan N.F."/>
            <person name="Baker D."/>
            <person name="Gharbi K."/>
            <person name="Hall N."/>
            <person name="Watson M."/>
            <person name="Adriaenssens E.M."/>
            <person name="Foster-Nyarko E."/>
            <person name="Jarju S."/>
            <person name="Secka A."/>
            <person name="Antonio M."/>
            <person name="Oren A."/>
            <person name="Chaudhuri R.R."/>
            <person name="La Ragione R."/>
            <person name="Hildebrand F."/>
            <person name="Pallen M.J."/>
        </authorList>
    </citation>
    <scope>NUCLEOTIDE SEQUENCE</scope>
    <source>
        <strain evidence="1">ChiW7-2402</strain>
    </source>
</reference>
<protein>
    <submittedName>
        <fullName evidence="1">Uncharacterized protein</fullName>
    </submittedName>
</protein>
<reference evidence="1" key="2">
    <citation type="submission" date="2021-04" db="EMBL/GenBank/DDBJ databases">
        <authorList>
            <person name="Gilroy R."/>
        </authorList>
    </citation>
    <scope>NUCLEOTIDE SEQUENCE</scope>
    <source>
        <strain evidence="1">ChiW7-2402</strain>
    </source>
</reference>
<dbReference type="EMBL" id="DXBB01000070">
    <property type="protein sequence ID" value="HIZ72889.1"/>
    <property type="molecule type" value="Genomic_DNA"/>
</dbReference>
<dbReference type="AlphaFoldDB" id="A0A9D2G4D2"/>
<comment type="caution">
    <text evidence="1">The sequence shown here is derived from an EMBL/GenBank/DDBJ whole genome shotgun (WGS) entry which is preliminary data.</text>
</comment>
<evidence type="ECO:0000313" key="1">
    <source>
        <dbReference type="EMBL" id="HIZ72889.1"/>
    </source>
</evidence>
<proteinExistence type="predicted"/>
<organism evidence="1 2">
    <name type="scientific">Candidatus Gallimonas intestinavium</name>
    <dbReference type="NCBI Taxonomy" id="2838603"/>
    <lineage>
        <taxon>Bacteria</taxon>
        <taxon>Bacillati</taxon>
        <taxon>Bacillota</taxon>
        <taxon>Clostridia</taxon>
        <taxon>Candidatus Gallimonas</taxon>
    </lineage>
</organism>